<dbReference type="Proteomes" id="UP000636709">
    <property type="component" value="Unassembled WGS sequence"/>
</dbReference>
<dbReference type="Pfam" id="PF08224">
    <property type="entry name" value="DUF1719"/>
    <property type="match status" value="2"/>
</dbReference>
<evidence type="ECO:0000313" key="2">
    <source>
        <dbReference type="Proteomes" id="UP000636709"/>
    </source>
</evidence>
<dbReference type="AlphaFoldDB" id="A0A835F8D7"/>
<gene>
    <name evidence="1" type="ORF">HU200_016366</name>
</gene>
<sequence length="925" mass="103905">MAGFIATVAEMVGAAVVQEAVSGAISLVLGKRKEKVSQGEYLERLRKAVNVVEFVLERTAKIPITEVSLLREKIELKREFSDTAASLLTSSRKKRLDTSQVVALSSSPHGLLPTSSRAMFSVSSSIATTKDELWLSCDDIDRFERLAVSAQSIPTRVESGCSLRRWMHFSNPLVRHLFEWKTIHYRTVQADQERRFKIRSALLEDHGVEAVVIYWYSDYIRPDKSFFVKFLLRLSESTDIVGISINCLQSMASQFNLVTDTATGELTLLANSQDISYSYAPPWGNIQEADSKYTHLFRPDPLCCKAKGHTPCANNKVVVSSHISQAFPEEVIVFGFSCFTSAPEYYLHSLVNARGKRSVMRNRRRPPIELSVCVAPHDYGKQHESYAYERIGDDGERIDLSIQMIQEQVGEIVRLRAINCFLRQPKLLHTMPGLDLNEPINWDEIEEFEGGTLDLSYDFVWDSANEEVAIVEIWASSSASSNESGTYVSPSSESGTLSFAISVSSEESARERAGAIAKSGEVGTRDERQSNRVATCRTWLWQQGQMVAGAVVQELVSRAVSLVLGKRKDKASQGEYLERLQKAVQEVEFMQDRTAKLPITEVSLLRQKIELKRQFMEAAACLLTSRRKKRQQETSQVVALSSSPHGLLPTSCGAMFSVSYFIATAKDELRLSCDDVERFERLAVSARSILTDVQSGCSLRSSMNFSCPLVTHLFEWKTLRYTAVQADQKRCFEVWPARLEEDRGVEALVRYWYSDYIRPDKSLFIGLILRLSESTDIFGIAIKCLQSMASQFNLVADTATGQLILLASNLQDISYSHAPPWDLSQADYSKSPEYNLRSSADAREIPLRDRSNDALVVSFVDERGTCSKAVATARSTLYEQLRGDGGGRDQLRMRKDLLEKRRGKGWGAENLVGEKHREPLQHARH</sequence>
<dbReference type="PANTHER" id="PTHR33377:SF67">
    <property type="match status" value="1"/>
</dbReference>
<organism evidence="1 2">
    <name type="scientific">Digitaria exilis</name>
    <dbReference type="NCBI Taxonomy" id="1010633"/>
    <lineage>
        <taxon>Eukaryota</taxon>
        <taxon>Viridiplantae</taxon>
        <taxon>Streptophyta</taxon>
        <taxon>Embryophyta</taxon>
        <taxon>Tracheophyta</taxon>
        <taxon>Spermatophyta</taxon>
        <taxon>Magnoliopsida</taxon>
        <taxon>Liliopsida</taxon>
        <taxon>Poales</taxon>
        <taxon>Poaceae</taxon>
        <taxon>PACMAD clade</taxon>
        <taxon>Panicoideae</taxon>
        <taxon>Panicodae</taxon>
        <taxon>Paniceae</taxon>
        <taxon>Anthephorinae</taxon>
        <taxon>Digitaria</taxon>
    </lineage>
</organism>
<name>A0A835F8D7_9POAL</name>
<protein>
    <submittedName>
        <fullName evidence="1">Uncharacterized protein</fullName>
    </submittedName>
</protein>
<keyword evidence="2" id="KW-1185">Reference proteome</keyword>
<dbReference type="EMBL" id="JACEFO010001608">
    <property type="protein sequence ID" value="KAF8731312.1"/>
    <property type="molecule type" value="Genomic_DNA"/>
</dbReference>
<proteinExistence type="predicted"/>
<comment type="caution">
    <text evidence="1">The sequence shown here is derived from an EMBL/GenBank/DDBJ whole genome shotgun (WGS) entry which is preliminary data.</text>
</comment>
<reference evidence="1" key="1">
    <citation type="submission" date="2020-07" db="EMBL/GenBank/DDBJ databases">
        <title>Genome sequence and genetic diversity analysis of an under-domesticated orphan crop, white fonio (Digitaria exilis).</title>
        <authorList>
            <person name="Bennetzen J.L."/>
            <person name="Chen S."/>
            <person name="Ma X."/>
            <person name="Wang X."/>
            <person name="Yssel A.E.J."/>
            <person name="Chaluvadi S.R."/>
            <person name="Johnson M."/>
            <person name="Gangashetty P."/>
            <person name="Hamidou F."/>
            <person name="Sanogo M.D."/>
            <person name="Zwaenepoel A."/>
            <person name="Wallace J."/>
            <person name="Van De Peer Y."/>
            <person name="Van Deynze A."/>
        </authorList>
    </citation>
    <scope>NUCLEOTIDE SEQUENCE</scope>
    <source>
        <tissue evidence="1">Leaves</tissue>
    </source>
</reference>
<dbReference type="InterPro" id="IPR013181">
    <property type="entry name" value="DUF1719"/>
</dbReference>
<evidence type="ECO:0000313" key="1">
    <source>
        <dbReference type="EMBL" id="KAF8731312.1"/>
    </source>
</evidence>
<dbReference type="SMART" id="SM01157">
    <property type="entry name" value="DUF1719"/>
    <property type="match status" value="2"/>
</dbReference>
<accession>A0A835F8D7</accession>
<dbReference type="PANTHER" id="PTHR33377">
    <property type="entry name" value="OS10G0134700 PROTEIN-RELATED"/>
    <property type="match status" value="1"/>
</dbReference>